<dbReference type="GO" id="GO:0006538">
    <property type="term" value="P:L-glutamate catabolic process"/>
    <property type="evidence" value="ECO:0007669"/>
    <property type="project" value="TreeGrafter"/>
</dbReference>
<comment type="catalytic activity">
    <reaction evidence="6 9">
        <text>L-glutamate + H(+) = 4-aminobutanoate + CO2</text>
        <dbReference type="Rhea" id="RHEA:17785"/>
        <dbReference type="ChEBI" id="CHEBI:15378"/>
        <dbReference type="ChEBI" id="CHEBI:16526"/>
        <dbReference type="ChEBI" id="CHEBI:29985"/>
        <dbReference type="ChEBI" id="CHEBI:59888"/>
        <dbReference type="EC" id="4.1.1.15"/>
    </reaction>
</comment>
<reference evidence="10" key="1">
    <citation type="submission" date="2014-02" db="EMBL/GenBank/DDBJ databases">
        <authorList>
            <person name="Genoscope - CEA"/>
        </authorList>
    </citation>
    <scope>NUCLEOTIDE SEQUENCE</scope>
    <source>
        <strain evidence="10">LS3</strain>
    </source>
</reference>
<dbReference type="InterPro" id="IPR002129">
    <property type="entry name" value="PyrdxlP-dep_de-COase"/>
</dbReference>
<dbReference type="AlphaFoldDB" id="A0A060TG23"/>
<dbReference type="Pfam" id="PF00282">
    <property type="entry name" value="Pyridoxal_deC"/>
    <property type="match status" value="1"/>
</dbReference>
<evidence type="ECO:0000256" key="6">
    <source>
        <dbReference type="ARBA" id="ARBA00048868"/>
    </source>
</evidence>
<sequence length="536" mass="60068">MLHHVNSEKLLAKLEAEMPGDSHRHRRASQYGLQTVEPVPKFHMADEGLGEDKAYELIHNSLELDGRPHLNMASFVNTAITPNALKLAEENISKNLADSSEYPALMEIHQRCVAIISHLWNTPKGCTGTGTATTGSSEAIHLGGLAMKRRWEARQKERGLDASKPNIIMGANAQVALEKFARYFDVEARIVPVTMESRACLDVSKIRDYVDENTIGVFVILGSTYTGHYEDVKGVSKVLDEYEKDTGLFVPIHVDAASGGFVAPFLHPEVEWDFRLPRVLSISTSGHKFGLAVAGVGWIVWKDKKYLPDNLVFVLKYLGGDEESYTLNFSRPGYQVIHQYYNLVALGKKGYCKYHGHSLTNARILSLFLEATGYFDVVSDIHRKRGHEGLAHKVKEDAHKDHSYYNPGLPVVSFKFSKEFEKEYPEIPQATIATMLRNKGYIVPNYPLPHGTEDVEVLRVVVRADMSIDLLDRFMEDLVNIVKRLIEAVDAARASHDGKVDAAQVEHIRCLLNVIMLQGGDTGEHEDAWRVHRAQC</sequence>
<dbReference type="SUPFAM" id="SSF53383">
    <property type="entry name" value="PLP-dependent transferases"/>
    <property type="match status" value="1"/>
</dbReference>
<dbReference type="PANTHER" id="PTHR43321">
    <property type="entry name" value="GLUTAMATE DECARBOXYLASE"/>
    <property type="match status" value="1"/>
</dbReference>
<dbReference type="EC" id="4.1.1.15" evidence="3 9"/>
<dbReference type="EMBL" id="HG937694">
    <property type="protein sequence ID" value="CDP37797.1"/>
    <property type="molecule type" value="Genomic_DNA"/>
</dbReference>
<gene>
    <name evidence="10" type="ORF">GNLVRS02_ARAD1D19712g</name>
</gene>
<protein>
    <recommendedName>
        <fullName evidence="3 9">Glutamate decarboxylase</fullName>
        <ecNumber evidence="3 9">4.1.1.15</ecNumber>
    </recommendedName>
</protein>
<evidence type="ECO:0000256" key="9">
    <source>
        <dbReference type="RuleBase" id="RU361171"/>
    </source>
</evidence>
<dbReference type="Gene3D" id="3.90.1150.160">
    <property type="match status" value="1"/>
</dbReference>
<name>A0A060TG23_BLAAD</name>
<accession>A0A060TG23</accession>
<dbReference type="InterPro" id="IPR010107">
    <property type="entry name" value="Glutamate_decarboxylase"/>
</dbReference>
<comment type="cofactor">
    <cofactor evidence="1 7 8">
        <name>pyridoxal 5'-phosphate</name>
        <dbReference type="ChEBI" id="CHEBI:597326"/>
    </cofactor>
</comment>
<dbReference type="GO" id="GO:0004351">
    <property type="term" value="F:glutamate decarboxylase activity"/>
    <property type="evidence" value="ECO:0007669"/>
    <property type="project" value="UniProtKB-EC"/>
</dbReference>
<dbReference type="FunFam" id="3.40.640.10:FF:000017">
    <property type="entry name" value="Glutamate decarboxylase"/>
    <property type="match status" value="1"/>
</dbReference>
<evidence type="ECO:0000256" key="4">
    <source>
        <dbReference type="ARBA" id="ARBA00022898"/>
    </source>
</evidence>
<dbReference type="Gene3D" id="3.40.640.10">
    <property type="entry name" value="Type I PLP-dependent aspartate aminotransferase-like (Major domain)"/>
    <property type="match status" value="1"/>
</dbReference>
<keyword evidence="5 8" id="KW-0456">Lyase</keyword>
<dbReference type="GO" id="GO:0005829">
    <property type="term" value="C:cytosol"/>
    <property type="evidence" value="ECO:0007669"/>
    <property type="project" value="TreeGrafter"/>
</dbReference>
<dbReference type="PhylomeDB" id="A0A060TG23"/>
<evidence type="ECO:0000256" key="2">
    <source>
        <dbReference type="ARBA" id="ARBA00009533"/>
    </source>
</evidence>
<proteinExistence type="inferred from homology"/>
<reference evidence="10" key="2">
    <citation type="submission" date="2014-06" db="EMBL/GenBank/DDBJ databases">
        <title>The complete genome of Blastobotrys (Arxula) adeninivorans LS3 - a yeast of biotechnological interest.</title>
        <authorList>
            <person name="Kunze G."/>
            <person name="Gaillardin C."/>
            <person name="Czernicka M."/>
            <person name="Durrens P."/>
            <person name="Martin T."/>
            <person name="Boer E."/>
            <person name="Gabaldon T."/>
            <person name="Cruz J."/>
            <person name="Talla E."/>
            <person name="Marck C."/>
            <person name="Goffeau A."/>
            <person name="Barbe V."/>
            <person name="Baret P."/>
            <person name="Baronian K."/>
            <person name="Beier S."/>
            <person name="Bleykasten C."/>
            <person name="Bode R."/>
            <person name="Casaregola S."/>
            <person name="Despons L."/>
            <person name="Fairhead C."/>
            <person name="Giersberg M."/>
            <person name="Gierski P."/>
            <person name="Hahnel U."/>
            <person name="Hartmann A."/>
            <person name="Jankowska D."/>
            <person name="Jubin C."/>
            <person name="Jung P."/>
            <person name="Lafontaine I."/>
            <person name="Leh-Louis V."/>
            <person name="Lemaire M."/>
            <person name="Marcet-Houben M."/>
            <person name="Mascher M."/>
            <person name="Morel G."/>
            <person name="Richard G.-F."/>
            <person name="Riechen J."/>
            <person name="Sacerdot C."/>
            <person name="Sarkar A."/>
            <person name="Savel G."/>
            <person name="Schacherer J."/>
            <person name="Sherman D."/>
            <person name="Straub M.-L."/>
            <person name="Stein N."/>
            <person name="Thierry A."/>
            <person name="Trautwein-Schult A."/>
            <person name="Westhof E."/>
            <person name="Worch S."/>
            <person name="Dujon B."/>
            <person name="Souciet J.-L."/>
            <person name="Wincker P."/>
            <person name="Scholz U."/>
            <person name="Neuveglise N."/>
        </authorList>
    </citation>
    <scope>NUCLEOTIDE SEQUENCE</scope>
    <source>
        <strain evidence="10">LS3</strain>
    </source>
</reference>
<feature type="modified residue" description="N6-(pyridoxal phosphate)lysine" evidence="7">
    <location>
        <position position="288"/>
    </location>
</feature>
<dbReference type="Gene3D" id="4.10.280.50">
    <property type="match status" value="1"/>
</dbReference>
<dbReference type="NCBIfam" id="TIGR01788">
    <property type="entry name" value="Glu-decarb-GAD"/>
    <property type="match status" value="1"/>
</dbReference>
<evidence type="ECO:0000313" key="10">
    <source>
        <dbReference type="EMBL" id="CDP37797.1"/>
    </source>
</evidence>
<evidence type="ECO:0000256" key="5">
    <source>
        <dbReference type="ARBA" id="ARBA00023239"/>
    </source>
</evidence>
<dbReference type="GO" id="GO:0030170">
    <property type="term" value="F:pyridoxal phosphate binding"/>
    <property type="evidence" value="ECO:0007669"/>
    <property type="project" value="InterPro"/>
</dbReference>
<organism evidence="10">
    <name type="scientific">Blastobotrys adeninivorans</name>
    <name type="common">Yeast</name>
    <name type="synonym">Arxula adeninivorans</name>
    <dbReference type="NCBI Taxonomy" id="409370"/>
    <lineage>
        <taxon>Eukaryota</taxon>
        <taxon>Fungi</taxon>
        <taxon>Dikarya</taxon>
        <taxon>Ascomycota</taxon>
        <taxon>Saccharomycotina</taxon>
        <taxon>Dipodascomycetes</taxon>
        <taxon>Dipodascales</taxon>
        <taxon>Trichomonascaceae</taxon>
        <taxon>Blastobotrys</taxon>
    </lineage>
</organism>
<evidence type="ECO:0000256" key="3">
    <source>
        <dbReference type="ARBA" id="ARBA00012421"/>
    </source>
</evidence>
<evidence type="ECO:0000256" key="8">
    <source>
        <dbReference type="RuleBase" id="RU000382"/>
    </source>
</evidence>
<dbReference type="InterPro" id="IPR015424">
    <property type="entry name" value="PyrdxlP-dep_Trfase"/>
</dbReference>
<keyword evidence="4 7" id="KW-0663">Pyridoxal phosphate</keyword>
<dbReference type="PANTHER" id="PTHR43321:SF3">
    <property type="entry name" value="GLUTAMATE DECARBOXYLASE"/>
    <property type="match status" value="1"/>
</dbReference>
<evidence type="ECO:0000256" key="1">
    <source>
        <dbReference type="ARBA" id="ARBA00001933"/>
    </source>
</evidence>
<keyword evidence="9" id="KW-0210">Decarboxylase</keyword>
<evidence type="ECO:0000256" key="7">
    <source>
        <dbReference type="PIRSR" id="PIRSR602129-50"/>
    </source>
</evidence>
<comment type="similarity">
    <text evidence="2 8">Belongs to the group II decarboxylase family.</text>
</comment>
<dbReference type="InterPro" id="IPR015421">
    <property type="entry name" value="PyrdxlP-dep_Trfase_major"/>
</dbReference>